<feature type="region of interest" description="Disordered" evidence="1">
    <location>
        <begin position="266"/>
        <end position="290"/>
    </location>
</feature>
<evidence type="ECO:0000313" key="4">
    <source>
        <dbReference type="Proteomes" id="UP001612928"/>
    </source>
</evidence>
<evidence type="ECO:0000313" key="3">
    <source>
        <dbReference type="EMBL" id="MFI7445237.1"/>
    </source>
</evidence>
<feature type="transmembrane region" description="Helical" evidence="2">
    <location>
        <begin position="49"/>
        <end position="71"/>
    </location>
</feature>
<keyword evidence="2" id="KW-0472">Membrane</keyword>
<gene>
    <name evidence="3" type="ORF">ACIBP5_35150</name>
</gene>
<evidence type="ECO:0000256" key="2">
    <source>
        <dbReference type="SAM" id="Phobius"/>
    </source>
</evidence>
<evidence type="ECO:0008006" key="5">
    <source>
        <dbReference type="Google" id="ProtNLM"/>
    </source>
</evidence>
<keyword evidence="4" id="KW-1185">Reference proteome</keyword>
<organism evidence="3 4">
    <name type="scientific">Nonomuraea indica</name>
    <dbReference type="NCBI Taxonomy" id="1581193"/>
    <lineage>
        <taxon>Bacteria</taxon>
        <taxon>Bacillati</taxon>
        <taxon>Actinomycetota</taxon>
        <taxon>Actinomycetes</taxon>
        <taxon>Streptosporangiales</taxon>
        <taxon>Streptosporangiaceae</taxon>
        <taxon>Nonomuraea</taxon>
    </lineage>
</organism>
<dbReference type="EMBL" id="JBITMB010000012">
    <property type="protein sequence ID" value="MFI7445237.1"/>
    <property type="molecule type" value="Genomic_DNA"/>
</dbReference>
<name>A0ABW8AGQ1_9ACTN</name>
<dbReference type="Proteomes" id="UP001612928">
    <property type="component" value="Unassembled WGS sequence"/>
</dbReference>
<sequence>MNTDIDRVVAHLAPDPGPGMTEGAQALMREIITTRPGPQARPARRTRPVLRLALPGVALATAAFVALSWLLPTGLGFGPRPAAALDIRQEDGYYVVEVKDVHADPDRYEEQLRAAGLEVTLRVVPATPSFVGTIIPTSSTEKRYLDEIKTIDQPGECAKLGGCPIGMRIPVDFEGPAQITLGREARAGEQYDIFASIDVLGEPLHCVPFRGRTVAEVRELLARRGLTVHSFTDTNSYIDAADATKTSVPDSWYVNGGHLEEPGKASLVVSEEPEESDAGGLRNCATPQGS</sequence>
<proteinExistence type="predicted"/>
<reference evidence="3 4" key="1">
    <citation type="submission" date="2024-10" db="EMBL/GenBank/DDBJ databases">
        <title>The Natural Products Discovery Center: Release of the First 8490 Sequenced Strains for Exploring Actinobacteria Biosynthetic Diversity.</title>
        <authorList>
            <person name="Kalkreuter E."/>
            <person name="Kautsar S.A."/>
            <person name="Yang D."/>
            <person name="Bader C.D."/>
            <person name="Teijaro C.N."/>
            <person name="Fluegel L."/>
            <person name="Davis C.M."/>
            <person name="Simpson J.R."/>
            <person name="Lauterbach L."/>
            <person name="Steele A.D."/>
            <person name="Gui C."/>
            <person name="Meng S."/>
            <person name="Li G."/>
            <person name="Viehrig K."/>
            <person name="Ye F."/>
            <person name="Su P."/>
            <person name="Kiefer A.F."/>
            <person name="Nichols A."/>
            <person name="Cepeda A.J."/>
            <person name="Yan W."/>
            <person name="Fan B."/>
            <person name="Jiang Y."/>
            <person name="Adhikari A."/>
            <person name="Zheng C.-J."/>
            <person name="Schuster L."/>
            <person name="Cowan T.M."/>
            <person name="Smanski M.J."/>
            <person name="Chevrette M.G."/>
            <person name="De Carvalho L.P.S."/>
            <person name="Shen B."/>
        </authorList>
    </citation>
    <scope>NUCLEOTIDE SEQUENCE [LARGE SCALE GENOMIC DNA]</scope>
    <source>
        <strain evidence="3 4">NPDC049503</strain>
    </source>
</reference>
<keyword evidence="2" id="KW-1133">Transmembrane helix</keyword>
<protein>
    <recommendedName>
        <fullName evidence="5">PASTA domain-containing protein</fullName>
    </recommendedName>
</protein>
<dbReference type="RefSeq" id="WP_397025649.1">
    <property type="nucleotide sequence ID" value="NZ_JBITMB010000012.1"/>
</dbReference>
<comment type="caution">
    <text evidence="3">The sequence shown here is derived from an EMBL/GenBank/DDBJ whole genome shotgun (WGS) entry which is preliminary data.</text>
</comment>
<evidence type="ECO:0000256" key="1">
    <source>
        <dbReference type="SAM" id="MobiDB-lite"/>
    </source>
</evidence>
<keyword evidence="2" id="KW-0812">Transmembrane</keyword>
<accession>A0ABW8AGQ1</accession>